<reference evidence="1 2" key="1">
    <citation type="submission" date="2023-05" db="EMBL/GenBank/DDBJ databases">
        <title>B98-5 Cell Line De Novo Hybrid Assembly: An Optical Mapping Approach.</title>
        <authorList>
            <person name="Kananen K."/>
            <person name="Auerbach J.A."/>
            <person name="Kautto E."/>
            <person name="Blachly J.S."/>
        </authorList>
    </citation>
    <scope>NUCLEOTIDE SEQUENCE [LARGE SCALE GENOMIC DNA]</scope>
    <source>
        <strain evidence="1">B95-8</strain>
        <tissue evidence="1">Cell line</tissue>
    </source>
</reference>
<sequence>MGLCPERVAVGASGCGCGEGGAAHLAGRRPLAPLPQLLQVRGSGLLPYGPEWNSRGGVGSLHLPPTPKAALDPLRVPQPYQVPKSSVSCPTHYSSSEPASLRLRETLASALAAPAWEDVSLAVLGLGIDLSPLGTSAQLGCGLQSRWQHPPPSVSPWGPHLTCPRLCSLLHLSHAHFPLEPQTGSGLNHHGASGGWTSSGAKMRGSVLLTVCRGPPG</sequence>
<evidence type="ECO:0000313" key="1">
    <source>
        <dbReference type="EMBL" id="KAK2103032.1"/>
    </source>
</evidence>
<dbReference type="Proteomes" id="UP001266305">
    <property type="component" value="Unassembled WGS sequence"/>
</dbReference>
<name>A0ABQ9V1C9_SAGOE</name>
<dbReference type="EMBL" id="JASSZA010000009">
    <property type="protein sequence ID" value="KAK2103032.1"/>
    <property type="molecule type" value="Genomic_DNA"/>
</dbReference>
<accession>A0ABQ9V1C9</accession>
<organism evidence="1 2">
    <name type="scientific">Saguinus oedipus</name>
    <name type="common">Cotton-top tamarin</name>
    <name type="synonym">Oedipomidas oedipus</name>
    <dbReference type="NCBI Taxonomy" id="9490"/>
    <lineage>
        <taxon>Eukaryota</taxon>
        <taxon>Metazoa</taxon>
        <taxon>Chordata</taxon>
        <taxon>Craniata</taxon>
        <taxon>Vertebrata</taxon>
        <taxon>Euteleostomi</taxon>
        <taxon>Mammalia</taxon>
        <taxon>Eutheria</taxon>
        <taxon>Euarchontoglires</taxon>
        <taxon>Primates</taxon>
        <taxon>Haplorrhini</taxon>
        <taxon>Platyrrhini</taxon>
        <taxon>Cebidae</taxon>
        <taxon>Callitrichinae</taxon>
        <taxon>Saguinus</taxon>
    </lineage>
</organism>
<evidence type="ECO:0000313" key="2">
    <source>
        <dbReference type="Proteomes" id="UP001266305"/>
    </source>
</evidence>
<gene>
    <name evidence="1" type="ORF">P7K49_020699</name>
</gene>
<comment type="caution">
    <text evidence="1">The sequence shown here is derived from an EMBL/GenBank/DDBJ whole genome shotgun (WGS) entry which is preliminary data.</text>
</comment>
<keyword evidence="2" id="KW-1185">Reference proteome</keyword>
<proteinExistence type="predicted"/>
<protein>
    <submittedName>
        <fullName evidence="1">Uncharacterized protein</fullName>
    </submittedName>
</protein>